<evidence type="ECO:0000256" key="1">
    <source>
        <dbReference type="SAM" id="MobiDB-lite"/>
    </source>
</evidence>
<reference evidence="2" key="1">
    <citation type="submission" date="2023-07" db="EMBL/GenBank/DDBJ databases">
        <title>Chromosome-level genome assembly of Artemia franciscana.</title>
        <authorList>
            <person name="Jo E."/>
        </authorList>
    </citation>
    <scope>NUCLEOTIDE SEQUENCE</scope>
    <source>
        <tissue evidence="2">Whole body</tissue>
    </source>
</reference>
<evidence type="ECO:0000313" key="3">
    <source>
        <dbReference type="Proteomes" id="UP001187531"/>
    </source>
</evidence>
<accession>A0AA88I4R2</accession>
<proteinExistence type="predicted"/>
<dbReference type="AlphaFoldDB" id="A0AA88I4R2"/>
<organism evidence="2 3">
    <name type="scientific">Artemia franciscana</name>
    <name type="common">Brine shrimp</name>
    <name type="synonym">Artemia sanfranciscana</name>
    <dbReference type="NCBI Taxonomy" id="6661"/>
    <lineage>
        <taxon>Eukaryota</taxon>
        <taxon>Metazoa</taxon>
        <taxon>Ecdysozoa</taxon>
        <taxon>Arthropoda</taxon>
        <taxon>Crustacea</taxon>
        <taxon>Branchiopoda</taxon>
        <taxon>Anostraca</taxon>
        <taxon>Artemiidae</taxon>
        <taxon>Artemia</taxon>
    </lineage>
</organism>
<protein>
    <submittedName>
        <fullName evidence="2">Uncharacterized protein</fullName>
    </submittedName>
</protein>
<sequence>MPVNQNNENYTCVASTSSKPGSAPLVPKQPTVPVSSAAFIPKPGSRIYPGCQISNEEECASSYVSCSVSKLEAEKPSQETISSSKDLKAKAASASTNLADTFLLGLTNESQDSDKVFQENEIHNFEFRVPATPTKNIFVNSHSGANAKPTQVCPLVPSLKRKSEDPQEIKVSAAGGMEYSIMKKVTLNGIECKAFVDPGCHKSLLDERIFEALDKRKVKTEPSLAKIRPNGRDSKKFLNPHVCLALNVASVVGGAMSMARLQSKESIVLDPTP</sequence>
<dbReference type="EMBL" id="JAVRJZ010000012">
    <property type="protein sequence ID" value="KAK2715382.1"/>
    <property type="molecule type" value="Genomic_DNA"/>
</dbReference>
<evidence type="ECO:0000313" key="2">
    <source>
        <dbReference type="EMBL" id="KAK2715382.1"/>
    </source>
</evidence>
<comment type="caution">
    <text evidence="2">The sequence shown here is derived from an EMBL/GenBank/DDBJ whole genome shotgun (WGS) entry which is preliminary data.</text>
</comment>
<keyword evidence="3" id="KW-1185">Reference proteome</keyword>
<feature type="region of interest" description="Disordered" evidence="1">
    <location>
        <begin position="1"/>
        <end position="28"/>
    </location>
</feature>
<dbReference type="Proteomes" id="UP001187531">
    <property type="component" value="Unassembled WGS sequence"/>
</dbReference>
<name>A0AA88I4R2_ARTSF</name>
<feature type="compositionally biased region" description="Polar residues" evidence="1">
    <location>
        <begin position="1"/>
        <end position="20"/>
    </location>
</feature>
<gene>
    <name evidence="2" type="ORF">QYM36_010109</name>
</gene>